<keyword evidence="2" id="KW-1133">Transmembrane helix</keyword>
<accession>A0A136PKJ7</accession>
<dbReference type="PROSITE" id="PS50231">
    <property type="entry name" value="RICIN_B_LECTIN"/>
    <property type="match status" value="1"/>
</dbReference>
<feature type="domain" description="Ricin B lectin" evidence="3">
    <location>
        <begin position="414"/>
        <end position="539"/>
    </location>
</feature>
<keyword evidence="5" id="KW-1185">Reference proteome</keyword>
<sequence length="539" mass="56595">MNPDSASVRSRLGRIPRRTAGAVAAGLAVLCMVVAAVGWGVASARDDDLTGRPVTDEHLTTIQAAARSCPALTPARLAGQLMAESGLDPRATRTASGGQGIAGLTAEAWKKWAPWPGAKRSDSAANIIALAHKMCDLSGQLRLTKVSGDSWRLSLAAFHRGLDTVRETDGIPPAAVEYVDQATGYAAYYGRLVQFGGSGEVRPTADPQQPKAVPAEYTRLIVQAGSVCGQVPPPAVAAQVMALSGFDVNLLGAGDRRGIAQFLPEVWQTYGPDGASAWNPEAAIPTVGLAMCGLHEDLSGLEGDPYLLALAAFRNGPTAVRQAGGDLDAATEAFARSVRDFTEYYALDGRLKPKASPSPSPSGEPSPSPEPSPTGDGADPSPSPSASPKPPAGEPDEPPAQEEEEEDAKPGRPTGAKQLVNARTGYCVSSGKGGDGAPLTLQKCREDVSQWWVFRSDGTVRSQGLCMDVAWADTADGTPVQLAHCSGNAAQKWQWHPERKSLMSGLAPQSCLDHEGVKLGAPLNLWWCVFNPEQTWTVR</sequence>
<dbReference type="InterPro" id="IPR035992">
    <property type="entry name" value="Ricin_B-like_lectins"/>
</dbReference>
<dbReference type="EMBL" id="LRQV01000143">
    <property type="protein sequence ID" value="KXK58935.1"/>
    <property type="molecule type" value="Genomic_DNA"/>
</dbReference>
<dbReference type="SUPFAM" id="SSF53955">
    <property type="entry name" value="Lysozyme-like"/>
    <property type="match status" value="2"/>
</dbReference>
<evidence type="ECO:0000313" key="5">
    <source>
        <dbReference type="Proteomes" id="UP000070620"/>
    </source>
</evidence>
<organism evidence="4 5">
    <name type="scientific">Micromonospora rosaria</name>
    <dbReference type="NCBI Taxonomy" id="47874"/>
    <lineage>
        <taxon>Bacteria</taxon>
        <taxon>Bacillati</taxon>
        <taxon>Actinomycetota</taxon>
        <taxon>Actinomycetes</taxon>
        <taxon>Micromonosporales</taxon>
        <taxon>Micromonosporaceae</taxon>
        <taxon>Micromonospora</taxon>
    </lineage>
</organism>
<dbReference type="AlphaFoldDB" id="A0A136PKJ7"/>
<feature type="compositionally biased region" description="Pro residues" evidence="1">
    <location>
        <begin position="356"/>
        <end position="372"/>
    </location>
</feature>
<evidence type="ECO:0000259" key="3">
    <source>
        <dbReference type="SMART" id="SM00458"/>
    </source>
</evidence>
<dbReference type="Pfam" id="PF00652">
    <property type="entry name" value="Ricin_B_lectin"/>
    <property type="match status" value="1"/>
</dbReference>
<gene>
    <name evidence="4" type="ORF">AWW66_26950</name>
</gene>
<dbReference type="Gene3D" id="2.80.10.50">
    <property type="match status" value="2"/>
</dbReference>
<evidence type="ECO:0000313" key="4">
    <source>
        <dbReference type="EMBL" id="KXK58935.1"/>
    </source>
</evidence>
<dbReference type="SUPFAM" id="SSF50370">
    <property type="entry name" value="Ricin B-like lectins"/>
    <property type="match status" value="1"/>
</dbReference>
<comment type="caution">
    <text evidence="4">The sequence shown here is derived from an EMBL/GenBank/DDBJ whole genome shotgun (WGS) entry which is preliminary data.</text>
</comment>
<keyword evidence="2" id="KW-0472">Membrane</keyword>
<reference evidence="4 5" key="1">
    <citation type="submission" date="2016-01" db="EMBL/GenBank/DDBJ databases">
        <title>Whole genome sequence and analysis of Micromonospora rosaria DSM 803, which can produce antibacterial substance rosamicin.</title>
        <authorList>
            <person name="Yang H."/>
            <person name="He X."/>
            <person name="Zhu D."/>
        </authorList>
    </citation>
    <scope>NUCLEOTIDE SEQUENCE [LARGE SCALE GENOMIC DNA]</scope>
    <source>
        <strain evidence="4 5">DSM 803</strain>
    </source>
</reference>
<evidence type="ECO:0000256" key="1">
    <source>
        <dbReference type="SAM" id="MobiDB-lite"/>
    </source>
</evidence>
<protein>
    <recommendedName>
        <fullName evidence="3">Ricin B lectin domain-containing protein</fullName>
    </recommendedName>
</protein>
<feature type="transmembrane region" description="Helical" evidence="2">
    <location>
        <begin position="20"/>
        <end position="42"/>
    </location>
</feature>
<feature type="compositionally biased region" description="Acidic residues" evidence="1">
    <location>
        <begin position="394"/>
        <end position="407"/>
    </location>
</feature>
<keyword evidence="2" id="KW-0812">Transmembrane</keyword>
<dbReference type="Gene3D" id="1.10.530.10">
    <property type="match status" value="2"/>
</dbReference>
<feature type="region of interest" description="Disordered" evidence="1">
    <location>
        <begin position="349"/>
        <end position="420"/>
    </location>
</feature>
<dbReference type="InterPro" id="IPR023346">
    <property type="entry name" value="Lysozyme-like_dom_sf"/>
</dbReference>
<proteinExistence type="predicted"/>
<dbReference type="Proteomes" id="UP000070620">
    <property type="component" value="Unassembled WGS sequence"/>
</dbReference>
<dbReference type="CDD" id="cd00161">
    <property type="entry name" value="beta-trefoil_Ricin-like"/>
    <property type="match status" value="1"/>
</dbReference>
<name>A0A136PKJ7_9ACTN</name>
<dbReference type="SMART" id="SM00458">
    <property type="entry name" value="RICIN"/>
    <property type="match status" value="1"/>
</dbReference>
<feature type="compositionally biased region" description="Pro residues" evidence="1">
    <location>
        <begin position="381"/>
        <end position="393"/>
    </location>
</feature>
<dbReference type="RefSeq" id="WP_067371912.1">
    <property type="nucleotide sequence ID" value="NZ_JBIUBN010000014.1"/>
</dbReference>
<evidence type="ECO:0000256" key="2">
    <source>
        <dbReference type="SAM" id="Phobius"/>
    </source>
</evidence>
<dbReference type="InterPro" id="IPR000772">
    <property type="entry name" value="Ricin_B_lectin"/>
</dbReference>